<evidence type="ECO:0000256" key="1">
    <source>
        <dbReference type="ARBA" id="ARBA00009589"/>
    </source>
</evidence>
<dbReference type="PANTHER" id="PTHR16504:SF4">
    <property type="entry name" value="5'(3')-DEOXYRIBONUCLEOTIDASE"/>
    <property type="match status" value="1"/>
</dbReference>
<comment type="similarity">
    <text evidence="1">Belongs to the 5'(3')-deoxyribonucleotidase family.</text>
</comment>
<dbReference type="PANTHER" id="PTHR16504">
    <property type="entry name" value="5'(3')-DEOXYRIBONUCLEOTIDASE"/>
    <property type="match status" value="1"/>
</dbReference>
<dbReference type="Pfam" id="PF06941">
    <property type="entry name" value="NT5C"/>
    <property type="match status" value="1"/>
</dbReference>
<dbReference type="Gene3D" id="3.40.50.1000">
    <property type="entry name" value="HAD superfamily/HAD-like"/>
    <property type="match status" value="1"/>
</dbReference>
<dbReference type="InterPro" id="IPR010708">
    <property type="entry name" value="5'(3')-deoxyribonucleotidase"/>
</dbReference>
<dbReference type="InterPro" id="IPR036412">
    <property type="entry name" value="HAD-like_sf"/>
</dbReference>
<evidence type="ECO:0000313" key="3">
    <source>
        <dbReference type="Proteomes" id="UP001243717"/>
    </source>
</evidence>
<reference evidence="2 3" key="1">
    <citation type="submission" date="2023-04" db="EMBL/GenBank/DDBJ databases">
        <title>A novel bacteria isolated from coastal sediment.</title>
        <authorList>
            <person name="Liu X.-J."/>
            <person name="Du Z.-J."/>
        </authorList>
    </citation>
    <scope>NUCLEOTIDE SEQUENCE [LARGE SCALE GENOMIC DNA]</scope>
    <source>
        <strain evidence="2 3">SDUM461004</strain>
    </source>
</reference>
<evidence type="ECO:0000313" key="2">
    <source>
        <dbReference type="EMBL" id="MDQ8193655.1"/>
    </source>
</evidence>
<keyword evidence="3" id="KW-1185">Reference proteome</keyword>
<sequence length="149" mass="17416">MQKRIYIDMDGVLCDFKAAYYKAKKTHPNIEFPQSIPGLFEDLDPWPDAIKSVYYLRSVADVYVLSAPSVKNPRSYMEKRIWIEQHFDYEFAKRLILATNKSLMIGDYLIDDYDSGNGQESFTGEHIHFASKRFPDWQSVLDYLSKKIA</sequence>
<gene>
    <name evidence="2" type="ORF">QEH59_04430</name>
</gene>
<dbReference type="RefSeq" id="WP_308984138.1">
    <property type="nucleotide sequence ID" value="NZ_JARXIC010000005.1"/>
</dbReference>
<accession>A0ABU1AFQ8</accession>
<protein>
    <submittedName>
        <fullName evidence="2">Uncharacterized protein</fullName>
    </submittedName>
</protein>
<proteinExistence type="inferred from homology"/>
<organism evidence="2 3">
    <name type="scientific">Thalassobacterium sedimentorum</name>
    <dbReference type="NCBI Taxonomy" id="3041258"/>
    <lineage>
        <taxon>Bacteria</taxon>
        <taxon>Pseudomonadati</taxon>
        <taxon>Verrucomicrobiota</taxon>
        <taxon>Opitutia</taxon>
        <taxon>Puniceicoccales</taxon>
        <taxon>Coraliomargaritaceae</taxon>
        <taxon>Thalassobacterium</taxon>
    </lineage>
</organism>
<dbReference type="Proteomes" id="UP001243717">
    <property type="component" value="Unassembled WGS sequence"/>
</dbReference>
<dbReference type="SUPFAM" id="SSF56784">
    <property type="entry name" value="HAD-like"/>
    <property type="match status" value="1"/>
</dbReference>
<name>A0ABU1AFQ8_9BACT</name>
<comment type="caution">
    <text evidence="2">The sequence shown here is derived from an EMBL/GenBank/DDBJ whole genome shotgun (WGS) entry which is preliminary data.</text>
</comment>
<dbReference type="EMBL" id="JARXIC010000005">
    <property type="protein sequence ID" value="MDQ8193655.1"/>
    <property type="molecule type" value="Genomic_DNA"/>
</dbReference>
<dbReference type="InterPro" id="IPR023214">
    <property type="entry name" value="HAD_sf"/>
</dbReference>